<dbReference type="GO" id="GO:0016787">
    <property type="term" value="F:hydrolase activity"/>
    <property type="evidence" value="ECO:0007669"/>
    <property type="project" value="UniProtKB-KW"/>
</dbReference>
<dbReference type="EMBL" id="UGRI01000001">
    <property type="protein sequence ID" value="SUA20265.1"/>
    <property type="molecule type" value="Genomic_DNA"/>
</dbReference>
<dbReference type="AlphaFoldDB" id="A0A378VTE9"/>
<sequence length="189" mass="21091">MLAKGHDFARLNLVIVLNADGSLYSADFRAPERLFAELMQVSGRAGRADKPGKVLIQTQLPEHPVFAAVKAQDYAVFAENELNERQMFAMPPFGFQTAVRADAPRVADAMEFLNAAKETLAPLLPESVSRFGAAPMLMVRLAERERAQVFLESTSRQDLHRAVSLWVQVLQQNRDGKIRWSVDVDPQEA</sequence>
<keyword evidence="3" id="KW-0238">DNA-binding</keyword>
<proteinExistence type="predicted"/>
<dbReference type="GO" id="GO:0043138">
    <property type="term" value="F:3'-5' DNA helicase activity"/>
    <property type="evidence" value="ECO:0007669"/>
    <property type="project" value="TreeGrafter"/>
</dbReference>
<keyword evidence="2" id="KW-0067">ATP-binding</keyword>
<keyword evidence="1" id="KW-0547">Nucleotide-binding</keyword>
<dbReference type="InterPro" id="IPR041236">
    <property type="entry name" value="PriA_C"/>
</dbReference>
<dbReference type="GO" id="GO:0005524">
    <property type="term" value="F:ATP binding"/>
    <property type="evidence" value="ECO:0007669"/>
    <property type="project" value="UniProtKB-KW"/>
</dbReference>
<evidence type="ECO:0000256" key="2">
    <source>
        <dbReference type="ARBA" id="ARBA00022840"/>
    </source>
</evidence>
<gene>
    <name evidence="5" type="primary">priA_3</name>
    <name evidence="5" type="ORF">NCTC11421_00346</name>
</gene>
<dbReference type="PANTHER" id="PTHR30580:SF0">
    <property type="entry name" value="PRIMOSOMAL PROTEIN N"/>
    <property type="match status" value="1"/>
</dbReference>
<evidence type="ECO:0000256" key="3">
    <source>
        <dbReference type="ARBA" id="ARBA00023125"/>
    </source>
</evidence>
<protein>
    <submittedName>
        <fullName evidence="5">Primosome assembly protein PriA</fullName>
        <ecNumber evidence="5">3.6.4.-</ecNumber>
    </submittedName>
</protein>
<dbReference type="GO" id="GO:0003677">
    <property type="term" value="F:DNA binding"/>
    <property type="evidence" value="ECO:0007669"/>
    <property type="project" value="UniProtKB-KW"/>
</dbReference>
<evidence type="ECO:0000259" key="4">
    <source>
        <dbReference type="Pfam" id="PF18074"/>
    </source>
</evidence>
<feature type="domain" description="Primosomal protein N C-terminal" evidence="4">
    <location>
        <begin position="92"/>
        <end position="186"/>
    </location>
</feature>
<dbReference type="SUPFAM" id="SSF52540">
    <property type="entry name" value="P-loop containing nucleoside triphosphate hydrolases"/>
    <property type="match status" value="1"/>
</dbReference>
<dbReference type="GO" id="GO:0006310">
    <property type="term" value="P:DNA recombination"/>
    <property type="evidence" value="ECO:0007669"/>
    <property type="project" value="TreeGrafter"/>
</dbReference>
<dbReference type="GO" id="GO:0006270">
    <property type="term" value="P:DNA replication initiation"/>
    <property type="evidence" value="ECO:0007669"/>
    <property type="project" value="TreeGrafter"/>
</dbReference>
<evidence type="ECO:0000256" key="1">
    <source>
        <dbReference type="ARBA" id="ARBA00022741"/>
    </source>
</evidence>
<dbReference type="EC" id="3.6.4.-" evidence="5"/>
<dbReference type="Gene3D" id="3.40.50.300">
    <property type="entry name" value="P-loop containing nucleotide triphosphate hydrolases"/>
    <property type="match status" value="1"/>
</dbReference>
<dbReference type="InterPro" id="IPR027417">
    <property type="entry name" value="P-loop_NTPase"/>
</dbReference>
<evidence type="ECO:0000313" key="5">
    <source>
        <dbReference type="EMBL" id="SUA20265.1"/>
    </source>
</evidence>
<dbReference type="GO" id="GO:0006302">
    <property type="term" value="P:double-strand break repair"/>
    <property type="evidence" value="ECO:0007669"/>
    <property type="project" value="TreeGrafter"/>
</dbReference>
<dbReference type="PANTHER" id="PTHR30580">
    <property type="entry name" value="PRIMOSOMAL PROTEIN N"/>
    <property type="match status" value="1"/>
</dbReference>
<name>A0A378VTE9_NEIGO</name>
<keyword evidence="5" id="KW-0378">Hydrolase</keyword>
<accession>A0A378VTE9</accession>
<dbReference type="Pfam" id="PF18074">
    <property type="entry name" value="PriA_C"/>
    <property type="match status" value="1"/>
</dbReference>
<reference evidence="5" key="1">
    <citation type="submission" date="2018-06" db="EMBL/GenBank/DDBJ databases">
        <authorList>
            <consortium name="Pathogen Informatics"/>
            <person name="Doyle S."/>
        </authorList>
    </citation>
    <scope>NUCLEOTIDE SEQUENCE [LARGE SCALE GENOMIC DNA]</scope>
    <source>
        <strain evidence="5">NCTC11421</strain>
    </source>
</reference>
<organism evidence="5">
    <name type="scientific">Neisseria gonorrhoeae</name>
    <dbReference type="NCBI Taxonomy" id="485"/>
    <lineage>
        <taxon>Bacteria</taxon>
        <taxon>Pseudomonadati</taxon>
        <taxon>Pseudomonadota</taxon>
        <taxon>Betaproteobacteria</taxon>
        <taxon>Neisseriales</taxon>
        <taxon>Neisseriaceae</taxon>
        <taxon>Neisseria</taxon>
    </lineage>
</organism>